<comment type="function">
    <text evidence="6">Required for 3'-end cleavage and polyadenylation of pre-mRNAs. Also involved in chromosome segregation where it has a role in chromosome attachment to the mitotic spindle.</text>
</comment>
<feature type="transmembrane region" description="Helical" evidence="11">
    <location>
        <begin position="1073"/>
        <end position="1094"/>
    </location>
</feature>
<dbReference type="EC" id="2.1.1.64" evidence="7"/>
<evidence type="ECO:0000256" key="1">
    <source>
        <dbReference type="ARBA" id="ARBA00004123"/>
    </source>
</evidence>
<evidence type="ECO:0000256" key="4">
    <source>
        <dbReference type="ARBA" id="ARBA00022737"/>
    </source>
</evidence>
<comment type="cofactor">
    <cofactor evidence="7">
        <name>Mg(2+)</name>
        <dbReference type="ChEBI" id="CHEBI:18420"/>
    </cofactor>
</comment>
<feature type="transmembrane region" description="Helical" evidence="11">
    <location>
        <begin position="1013"/>
        <end position="1035"/>
    </location>
</feature>
<comment type="catalytic activity">
    <reaction evidence="7">
        <text>a 3,4-dihydroxy-5-(all-trans-polyprenyl)benzoate + S-adenosyl-L-methionine = a 4-hydroxy-3-methoxy-5-(all-trans-polyprenyl)benzoate + S-adenosyl-L-homocysteine + H(+)</text>
        <dbReference type="Rhea" id="RHEA:44452"/>
        <dbReference type="Rhea" id="RHEA-COMP:10930"/>
        <dbReference type="Rhea" id="RHEA-COMP:10931"/>
        <dbReference type="ChEBI" id="CHEBI:15378"/>
        <dbReference type="ChEBI" id="CHEBI:57856"/>
        <dbReference type="ChEBI" id="CHEBI:59789"/>
        <dbReference type="ChEBI" id="CHEBI:64694"/>
        <dbReference type="ChEBI" id="CHEBI:84443"/>
        <dbReference type="EC" id="2.1.1.114"/>
    </reaction>
</comment>
<keyword evidence="4" id="KW-0677">Repeat</keyword>
<dbReference type="GO" id="GO:0010420">
    <property type="term" value="F:polyprenyldihydroxybenzoate methyltransferase activity"/>
    <property type="evidence" value="ECO:0007669"/>
    <property type="project" value="UniProtKB-UniRule"/>
</dbReference>
<dbReference type="InterPro" id="IPR015943">
    <property type="entry name" value="WD40/YVTN_repeat-like_dom_sf"/>
</dbReference>
<comment type="catalytic activity">
    <reaction evidence="7">
        <text>a 3-demethylubiquinol + S-adenosyl-L-methionine = a ubiquinol + S-adenosyl-L-homocysteine + H(+)</text>
        <dbReference type="Rhea" id="RHEA:44380"/>
        <dbReference type="Rhea" id="RHEA-COMP:9566"/>
        <dbReference type="Rhea" id="RHEA-COMP:10914"/>
        <dbReference type="ChEBI" id="CHEBI:15378"/>
        <dbReference type="ChEBI" id="CHEBI:17976"/>
        <dbReference type="ChEBI" id="CHEBI:57856"/>
        <dbReference type="ChEBI" id="CHEBI:59789"/>
        <dbReference type="ChEBI" id="CHEBI:84422"/>
        <dbReference type="EC" id="2.1.1.64"/>
    </reaction>
</comment>
<evidence type="ECO:0000256" key="11">
    <source>
        <dbReference type="SAM" id="Phobius"/>
    </source>
</evidence>
<dbReference type="NCBIfam" id="TIGR01983">
    <property type="entry name" value="UbiG"/>
    <property type="match status" value="1"/>
</dbReference>
<dbReference type="InterPro" id="IPR010233">
    <property type="entry name" value="UbiG_MeTrfase"/>
</dbReference>
<evidence type="ECO:0000256" key="10">
    <source>
        <dbReference type="SAM" id="MobiDB-lite"/>
    </source>
</evidence>
<feature type="transmembrane region" description="Helical" evidence="11">
    <location>
        <begin position="1100"/>
        <end position="1118"/>
    </location>
</feature>
<name>A0AAF0F0K4_9BASI</name>
<feature type="region of interest" description="Disordered" evidence="10">
    <location>
        <begin position="462"/>
        <end position="486"/>
    </location>
</feature>
<keyword evidence="7" id="KW-0479">Metal-binding</keyword>
<keyword evidence="2 8" id="KW-0853">WD repeat</keyword>
<dbReference type="EC" id="2.1.1.114" evidence="7"/>
<dbReference type="Pfam" id="PF13489">
    <property type="entry name" value="Methyltransf_23"/>
    <property type="match status" value="1"/>
</dbReference>
<dbReference type="EC" id="2.1.1.-" evidence="7"/>
<feature type="binding site" evidence="7">
    <location>
        <position position="1383"/>
    </location>
    <ligand>
        <name>Mg(2+)</name>
        <dbReference type="ChEBI" id="CHEBI:18420"/>
    </ligand>
</feature>
<dbReference type="PANTHER" id="PTHR22836:SF0">
    <property type="entry name" value="PRE-MRNA 3' END PROCESSING PROTEIN WDR33"/>
    <property type="match status" value="1"/>
</dbReference>
<accession>A0AAF0F0K4</accession>
<feature type="repeat" description="WD" evidence="8">
    <location>
        <begin position="287"/>
        <end position="328"/>
    </location>
</feature>
<comment type="catalytic activity">
    <reaction evidence="7">
        <text>a 3-demethylubiquinone + S-adenosyl-L-methionine = a ubiquinone + S-adenosyl-L-homocysteine</text>
        <dbReference type="Rhea" id="RHEA:81215"/>
        <dbReference type="Rhea" id="RHEA-COMP:9565"/>
        <dbReference type="Rhea" id="RHEA-COMP:19654"/>
        <dbReference type="ChEBI" id="CHEBI:16389"/>
        <dbReference type="ChEBI" id="CHEBI:57856"/>
        <dbReference type="ChEBI" id="CHEBI:59789"/>
        <dbReference type="ChEBI" id="CHEBI:231825"/>
    </reaction>
</comment>
<evidence type="ECO:0000313" key="13">
    <source>
        <dbReference type="Proteomes" id="UP001217754"/>
    </source>
</evidence>
<comment type="subcellular location">
    <subcellularLocation>
        <location evidence="7">Mitochondrion inner membrane</location>
        <topology evidence="7">Peripheral membrane protein</topology>
        <orientation evidence="7">Matrix side</orientation>
    </subcellularLocation>
    <subcellularLocation>
        <location evidence="1 9">Nucleus</location>
    </subcellularLocation>
</comment>
<feature type="repeat" description="WD" evidence="8">
    <location>
        <begin position="127"/>
        <end position="152"/>
    </location>
</feature>
<keyword evidence="7" id="KW-0489">Methyltransferase</keyword>
<dbReference type="SMART" id="SM00320">
    <property type="entry name" value="WD40"/>
    <property type="match status" value="7"/>
</dbReference>
<proteinExistence type="inferred from homology"/>
<keyword evidence="7" id="KW-0460">Magnesium</keyword>
<feature type="binding site" evidence="7">
    <location>
        <position position="1379"/>
    </location>
    <ligand>
        <name>S-adenosyl-L-methionine</name>
        <dbReference type="ChEBI" id="CHEBI:59789"/>
    </ligand>
</feature>
<feature type="binding site" evidence="7">
    <location>
        <position position="1380"/>
    </location>
    <ligand>
        <name>Mg(2+)</name>
        <dbReference type="ChEBI" id="CHEBI:18420"/>
    </ligand>
</feature>
<sequence length="1544" mass="169115">MGDSVLEPRPSHTPRWAPKEFREPPGEPPLDTREREEAAATATALAAGFDGRRARRFLQRRTVDYWGTVPKYAHARATRASARNDVFLRPSPNQVVRMLPPYAYSESVSSVASVLAHTSTNKIRCPVNVVRWLPDGRRLLTGSTSGEFTLWNGLTFNFETILQAHDSAVRAMEWSHSGVWLISADQNGQIKYFQHNMNNVQAFTGHRDAVRGLSFSPDDGRFVSASDDSTLKIWSFDEAQEESTLKGHGWEVKCVDWHPTQSLLVSGSKDNLVKFWDPRSGMELGTYHGHKNTVQACQWSPDGNLVATASRDQSIRLYDVRAMQELYVLKGHSKEVCSLAWHPVHHDLLVSGGSEGAMLHWSLNAPNPTAPVHVMEEAHESNVWSLEWHPLGHMLASGSNDHTSRFWSRSRPGEQTEEEHKGEQADERWGAEEWGDDVIPGLAGRDAAPQAQAMDDAIPGLGGAGAAQWAKNAPAPRGAPRRNDRDRWRSNGGWYYTAADKAEAHAPPEDLLKHVRRRRRIAAALSRVAPTLRAILLAGALVLLALLAVPSSPFSRSVYVDENALQPGQEQTTWDWHDVHYADNISSALEEYARANDTAGRLAYLRTELEGMGLEVHEQRYVFAVPNGPPVSGTNLYARSYTPRIDGREAMVLSASWLSRWKEAHTPHAGLPYTPPGSARAVNVRGAASVLALARRLTMVPHWSKDLIVVFSDGYLDGMQAWATSYFGKPQAGLVADEVRGAGAQIWNALALDYPSDSYSSLSLLHEGRDGQLPNLDTLNTVVEIVTRMQFKAMLGLHGATYEDVEYDIPHLDALVARGVPRAPLEWFEAATDRDAVHGFLAGWRALSAQWRLQLAGHPSGVHGVLLPFHVDALTLFAEPAPGPSGFYEMGKVVESTLRAFSNLHERLHHSQFFYLLLSPHRFVQIGTYLFVPLLIGAVLTLTGLALWNALGQRRDRLRGVLAERVAPKTSALLLERPAYDELARRMAGASQAERNIALGAYDALARPVWPTLVCMAAAHAGGLACLALTVRAPLDCTAHGLNSCTTLGLLAALAAALPLATALGVRCAGLDAVPLAMCLHAFAMLHAGMVISVVSTLNFSQATTMALLLAFALYPMVPPWGMRANVPMKKGAGRAALYLLRMLAFVVVSPAVLAGLAQWIPLLAPASFTMQYLAAQIPVAIDLAVWDYHVLRTSTLPFFFVGYLPVVLEGATAAALAARASFSSIDPADIAHFSRLSEHWWDEEGEFKPLHKMNRVRIEFMRQKLEEMHGWDAAMADVLGEAAPAPLSPAFLHGRTMLDVGCGGGILAESAARLGASVTGVDASPENIQVASLHAAEDPALSLRADAAAVQDRSLAYVHATAEALRDEGRQYDLVTAMEVVEHVNQPAEFLRCLADLVRPGGALFMSTMSRTALSYFLTIFLAEDVLRVVSRGTHRHAQYINPEEMVGFFQELGWIRPERERPSGRPTLADGAPVAPLPLRLQYETRGTMYIPVLEKWILASPSVADAAATARPVTGVLPSVLGGTQRATEQCNYFFYVRRPM</sequence>
<dbReference type="PANTHER" id="PTHR22836">
    <property type="entry name" value="WD40 REPEAT PROTEIN"/>
    <property type="match status" value="1"/>
</dbReference>
<feature type="transmembrane region" description="Helical" evidence="11">
    <location>
        <begin position="1139"/>
        <end position="1161"/>
    </location>
</feature>
<keyword evidence="11" id="KW-0812">Transmembrane</keyword>
<organism evidence="12 13">
    <name type="scientific">Malassezia japonica</name>
    <dbReference type="NCBI Taxonomy" id="223818"/>
    <lineage>
        <taxon>Eukaryota</taxon>
        <taxon>Fungi</taxon>
        <taxon>Dikarya</taxon>
        <taxon>Basidiomycota</taxon>
        <taxon>Ustilaginomycotina</taxon>
        <taxon>Malasseziomycetes</taxon>
        <taxon>Malasseziales</taxon>
        <taxon>Malasseziaceae</taxon>
        <taxon>Malassezia</taxon>
    </lineage>
</organism>
<evidence type="ECO:0000256" key="9">
    <source>
        <dbReference type="RuleBase" id="RU369034"/>
    </source>
</evidence>
<dbReference type="InterPro" id="IPR001680">
    <property type="entry name" value="WD40_rpt"/>
</dbReference>
<dbReference type="GO" id="GO:0031314">
    <property type="term" value="C:extrinsic component of mitochondrial inner membrane"/>
    <property type="evidence" value="ECO:0007669"/>
    <property type="project" value="UniProtKB-UniRule"/>
</dbReference>
<dbReference type="EMBL" id="CP119964">
    <property type="protein sequence ID" value="WFD40581.1"/>
    <property type="molecule type" value="Genomic_DNA"/>
</dbReference>
<dbReference type="FunFam" id="2.130.10.10:FF:000069">
    <property type="entry name" value="WD repeat domain 33"/>
    <property type="match status" value="1"/>
</dbReference>
<evidence type="ECO:0000256" key="6">
    <source>
        <dbReference type="ARBA" id="ARBA00025498"/>
    </source>
</evidence>
<dbReference type="GO" id="GO:0005847">
    <property type="term" value="C:mRNA cleavage and polyadenylation specificity factor complex"/>
    <property type="evidence" value="ECO:0007669"/>
    <property type="project" value="TreeGrafter"/>
</dbReference>
<dbReference type="Gene3D" id="2.130.10.10">
    <property type="entry name" value="YVTN repeat-like/Quinoprotein amine dehydrogenase"/>
    <property type="match status" value="3"/>
</dbReference>
<keyword evidence="3 9" id="KW-0507">mRNA processing</keyword>
<keyword evidence="7" id="KW-0831">Ubiquinone biosynthesis</keyword>
<comment type="pathway">
    <text evidence="7">Cofactor biosynthesis; ubiquinone biosynthesis.</text>
</comment>
<feature type="transmembrane region" description="Helical" evidence="11">
    <location>
        <begin position="929"/>
        <end position="951"/>
    </location>
</feature>
<dbReference type="CDD" id="cd02440">
    <property type="entry name" value="AdoMet_MTases"/>
    <property type="match status" value="1"/>
</dbReference>
<evidence type="ECO:0000256" key="5">
    <source>
        <dbReference type="ARBA" id="ARBA00023242"/>
    </source>
</evidence>
<dbReference type="InterPro" id="IPR036322">
    <property type="entry name" value="WD40_repeat_dom_sf"/>
</dbReference>
<comment type="similarity">
    <text evidence="7">Belongs to the class I-like SAM-binding methyltransferase superfamily. UbiG/COQ3 family.</text>
</comment>
<comment type="function">
    <text evidence="7">O-methyltransferase required for two non-consecutive steps during ubiquinone biosynthesis. Catalyzes the 2 O-methylation of 3,4-dihydroxy-5-(all-trans-polyprenyl)benzoic acid into 4-hydroxy-3-methoxy-5-(all-trans-polyprenyl)benzoic acid. Also catalyzes the last step of ubiquinone biosynthesis by mediating methylation of 3-demethylubiquinone into ubiquinone. Also able to mediate the methylation of 3-demethylubiquinol into ubiquinol.</text>
</comment>
<keyword evidence="13" id="KW-1185">Reference proteome</keyword>
<keyword evidence="7" id="KW-0999">Mitochondrion inner membrane</keyword>
<keyword evidence="7" id="KW-0496">Mitochondrion</keyword>
<dbReference type="GO" id="GO:0031124">
    <property type="term" value="P:mRNA 3'-end processing"/>
    <property type="evidence" value="ECO:0007669"/>
    <property type="project" value="UniProtKB-UniRule"/>
</dbReference>
<feature type="compositionally biased region" description="Basic and acidic residues" evidence="10">
    <location>
        <begin position="411"/>
        <end position="431"/>
    </location>
</feature>
<feature type="region of interest" description="Disordered" evidence="10">
    <location>
        <begin position="1"/>
        <end position="35"/>
    </location>
</feature>
<feature type="transmembrane region" description="Helical" evidence="11">
    <location>
        <begin position="1047"/>
        <end position="1066"/>
    </location>
</feature>
<dbReference type="Pfam" id="PF04114">
    <property type="entry name" value="Gaa1"/>
    <property type="match status" value="1"/>
</dbReference>
<feature type="binding site" evidence="7">
    <location>
        <position position="1323"/>
    </location>
    <ligand>
        <name>S-adenosyl-L-methionine</name>
        <dbReference type="ChEBI" id="CHEBI:59789"/>
    </ligand>
</feature>
<dbReference type="SUPFAM" id="SSF50978">
    <property type="entry name" value="WD40 repeat-like"/>
    <property type="match status" value="1"/>
</dbReference>
<dbReference type="HAMAP" id="MF_00472">
    <property type="entry name" value="UbiG"/>
    <property type="match status" value="1"/>
</dbReference>
<comment type="subunit">
    <text evidence="7">Component of a multi-subunit COQ enzyme complex, composed of at least COQ3, COQ4, COQ5, COQ6, COQ7 and COQ9.</text>
</comment>
<feature type="region of interest" description="Disordered" evidence="10">
    <location>
        <begin position="399"/>
        <end position="432"/>
    </location>
</feature>
<dbReference type="GO" id="GO:0042765">
    <property type="term" value="C:GPI-anchor transamidase complex"/>
    <property type="evidence" value="ECO:0007669"/>
    <property type="project" value="InterPro"/>
</dbReference>
<dbReference type="InterPro" id="IPR045245">
    <property type="entry name" value="Pfs2-like"/>
</dbReference>
<keyword evidence="7" id="KW-0808">Transferase</keyword>
<keyword evidence="7" id="KW-0949">S-adenosyl-L-methionine</keyword>
<evidence type="ECO:0000256" key="3">
    <source>
        <dbReference type="ARBA" id="ARBA00022664"/>
    </source>
</evidence>
<dbReference type="InterPro" id="IPR007246">
    <property type="entry name" value="Gaa1"/>
</dbReference>
<dbReference type="GO" id="GO:0061542">
    <property type="term" value="F:3-demethylubiquinol 3-O-methyltransferase activity"/>
    <property type="evidence" value="ECO:0007669"/>
    <property type="project" value="UniProtKB-UniRule"/>
</dbReference>
<gene>
    <name evidence="12" type="primary">PFS2</name>
    <name evidence="7" type="synonym">COQ3</name>
    <name evidence="12" type="ORF">MJAP1_003569</name>
</gene>
<dbReference type="GO" id="GO:0046872">
    <property type="term" value="F:metal ion binding"/>
    <property type="evidence" value="ECO:0007669"/>
    <property type="project" value="UniProtKB-KW"/>
</dbReference>
<dbReference type="RefSeq" id="XP_060123478.1">
    <property type="nucleotide sequence ID" value="XM_060267495.1"/>
</dbReference>
<feature type="repeat" description="WD" evidence="8">
    <location>
        <begin position="245"/>
        <end position="286"/>
    </location>
</feature>
<feature type="compositionally biased region" description="Basic and acidic residues" evidence="10">
    <location>
        <begin position="17"/>
        <end position="35"/>
    </location>
</feature>
<feature type="binding site" evidence="7">
    <location>
        <position position="1258"/>
    </location>
    <ligand>
        <name>S-adenosyl-L-methionine</name>
        <dbReference type="ChEBI" id="CHEBI:59789"/>
    </ligand>
</feature>
<feature type="repeat" description="WD" evidence="8">
    <location>
        <begin position="329"/>
        <end position="371"/>
    </location>
</feature>
<dbReference type="SUPFAM" id="SSF53335">
    <property type="entry name" value="S-adenosyl-L-methionine-dependent methyltransferases"/>
    <property type="match status" value="1"/>
</dbReference>
<dbReference type="GeneID" id="85227220"/>
<dbReference type="Proteomes" id="UP001217754">
    <property type="component" value="Chromosome 7"/>
</dbReference>
<keyword evidence="7 11" id="KW-0472">Membrane</keyword>
<evidence type="ECO:0000313" key="12">
    <source>
        <dbReference type="EMBL" id="WFD40581.1"/>
    </source>
</evidence>
<reference evidence="12" key="1">
    <citation type="submission" date="2023-03" db="EMBL/GenBank/DDBJ databases">
        <title>Mating type loci evolution in Malassezia.</title>
        <authorList>
            <person name="Coelho M.A."/>
        </authorList>
    </citation>
    <scope>NUCLEOTIDE SEQUENCE</scope>
    <source>
        <strain evidence="12">CBS 9431</strain>
    </source>
</reference>
<dbReference type="PROSITE" id="PS50082">
    <property type="entry name" value="WD_REPEATS_2"/>
    <property type="match status" value="6"/>
</dbReference>
<dbReference type="Gene3D" id="3.40.50.150">
    <property type="entry name" value="Vaccinia Virus protein VP39"/>
    <property type="match status" value="1"/>
</dbReference>
<feature type="binding site" evidence="7">
    <location>
        <position position="1384"/>
    </location>
    <ligand>
        <name>Mg(2+)</name>
        <dbReference type="ChEBI" id="CHEBI:18420"/>
    </ligand>
</feature>
<feature type="repeat" description="WD" evidence="8">
    <location>
        <begin position="376"/>
        <end position="408"/>
    </location>
</feature>
<evidence type="ECO:0000256" key="2">
    <source>
        <dbReference type="ARBA" id="ARBA00022574"/>
    </source>
</evidence>
<dbReference type="PROSITE" id="PS50294">
    <property type="entry name" value="WD_REPEATS_REGION"/>
    <property type="match status" value="5"/>
</dbReference>
<dbReference type="InterPro" id="IPR029063">
    <property type="entry name" value="SAM-dependent_MTases_sf"/>
</dbReference>
<feature type="binding site" evidence="7">
    <location>
        <position position="1302"/>
    </location>
    <ligand>
        <name>S-adenosyl-L-methionine</name>
        <dbReference type="ChEBI" id="CHEBI:59789"/>
    </ligand>
</feature>
<dbReference type="CDD" id="cd00200">
    <property type="entry name" value="WD40"/>
    <property type="match status" value="1"/>
</dbReference>
<dbReference type="GO" id="GO:0032259">
    <property type="term" value="P:methylation"/>
    <property type="evidence" value="ECO:0007669"/>
    <property type="project" value="UniProtKB-KW"/>
</dbReference>
<keyword evidence="5 9" id="KW-0539">Nucleus</keyword>
<evidence type="ECO:0000256" key="7">
    <source>
        <dbReference type="HAMAP-Rule" id="MF_03190"/>
    </source>
</evidence>
<dbReference type="Pfam" id="PF00400">
    <property type="entry name" value="WD40"/>
    <property type="match status" value="6"/>
</dbReference>
<feature type="repeat" description="WD" evidence="8">
    <location>
        <begin position="203"/>
        <end position="244"/>
    </location>
</feature>
<evidence type="ECO:0000256" key="8">
    <source>
        <dbReference type="PROSITE-ProRule" id="PRU00221"/>
    </source>
</evidence>
<protein>
    <recommendedName>
        <fullName evidence="7">Ubiquinone biosynthesis O-methyltransferase, mitochondrial</fullName>
    </recommendedName>
    <alternativeName>
        <fullName evidence="7">3-demethylubiquinol 3-O-methyltransferase</fullName>
        <ecNumber evidence="7">2.1.1.64</ecNumber>
    </alternativeName>
    <alternativeName>
        <fullName evidence="7">3-demethylubiquinone 3-O-methyltransferase</fullName>
        <ecNumber evidence="7">2.1.1.-</ecNumber>
    </alternativeName>
    <alternativeName>
        <fullName evidence="7">Polyprenyldihydroxybenzoate methyltransferase</fullName>
        <ecNumber evidence="7">2.1.1.114</ecNumber>
    </alternativeName>
</protein>
<keyword evidence="11" id="KW-1133">Transmembrane helix</keyword>